<evidence type="ECO:0000256" key="1">
    <source>
        <dbReference type="SAM" id="MobiDB-lite"/>
    </source>
</evidence>
<reference evidence="2" key="1">
    <citation type="submission" date="2020-08" db="EMBL/GenBank/DDBJ databases">
        <title>Genome sequencing and assembly of the red palm weevil Rhynchophorus ferrugineus.</title>
        <authorList>
            <person name="Dias G.B."/>
            <person name="Bergman C.M."/>
            <person name="Manee M."/>
        </authorList>
    </citation>
    <scope>NUCLEOTIDE SEQUENCE</scope>
    <source>
        <strain evidence="2">AA-2017</strain>
        <tissue evidence="2">Whole larva</tissue>
    </source>
</reference>
<protein>
    <submittedName>
        <fullName evidence="2">Uncharacterized protein</fullName>
    </submittedName>
</protein>
<sequence>MTVRGRSRNNENACKTTHGQFGAVPARSNSHPPLALPPPLPPPPPKRESRLGCSPFPVLASGLSNTTNDCHTQNNHPALFSYLEVCAMRNAYSIYRRGPSADVYILVLWRPSTLEDRPSSSGRTPHRRRL</sequence>
<comment type="caution">
    <text evidence="2">The sequence shown here is derived from an EMBL/GenBank/DDBJ whole genome shotgun (WGS) entry which is preliminary data.</text>
</comment>
<dbReference type="EMBL" id="JAACXV010000372">
    <property type="protein sequence ID" value="KAF7279222.1"/>
    <property type="molecule type" value="Genomic_DNA"/>
</dbReference>
<evidence type="ECO:0000313" key="3">
    <source>
        <dbReference type="Proteomes" id="UP000625711"/>
    </source>
</evidence>
<dbReference type="AlphaFoldDB" id="A0A834IT46"/>
<feature type="compositionally biased region" description="Pro residues" evidence="1">
    <location>
        <begin position="34"/>
        <end position="44"/>
    </location>
</feature>
<evidence type="ECO:0000313" key="2">
    <source>
        <dbReference type="EMBL" id="KAF7279222.1"/>
    </source>
</evidence>
<organism evidence="2 3">
    <name type="scientific">Rhynchophorus ferrugineus</name>
    <name type="common">Red palm weevil</name>
    <name type="synonym">Curculio ferrugineus</name>
    <dbReference type="NCBI Taxonomy" id="354439"/>
    <lineage>
        <taxon>Eukaryota</taxon>
        <taxon>Metazoa</taxon>
        <taxon>Ecdysozoa</taxon>
        <taxon>Arthropoda</taxon>
        <taxon>Hexapoda</taxon>
        <taxon>Insecta</taxon>
        <taxon>Pterygota</taxon>
        <taxon>Neoptera</taxon>
        <taxon>Endopterygota</taxon>
        <taxon>Coleoptera</taxon>
        <taxon>Polyphaga</taxon>
        <taxon>Cucujiformia</taxon>
        <taxon>Curculionidae</taxon>
        <taxon>Dryophthorinae</taxon>
        <taxon>Rhynchophorus</taxon>
    </lineage>
</organism>
<dbReference type="Proteomes" id="UP000625711">
    <property type="component" value="Unassembled WGS sequence"/>
</dbReference>
<feature type="compositionally biased region" description="Polar residues" evidence="1">
    <location>
        <begin position="10"/>
        <end position="19"/>
    </location>
</feature>
<proteinExistence type="predicted"/>
<accession>A0A834IT46</accession>
<gene>
    <name evidence="2" type="ORF">GWI33_007489</name>
</gene>
<keyword evidence="3" id="KW-1185">Reference proteome</keyword>
<name>A0A834IT46_RHYFE</name>
<feature type="region of interest" description="Disordered" evidence="1">
    <location>
        <begin position="1"/>
        <end position="53"/>
    </location>
</feature>